<evidence type="ECO:0000256" key="2">
    <source>
        <dbReference type="ARBA" id="ARBA00009121"/>
    </source>
</evidence>
<dbReference type="KEGG" id="bbel:109481780"/>
<keyword evidence="4" id="KW-0147">Chitin-binding</keyword>
<keyword evidence="6" id="KW-0146">Chitin degradation</keyword>
<evidence type="ECO:0000256" key="6">
    <source>
        <dbReference type="ARBA" id="ARBA00023024"/>
    </source>
</evidence>
<dbReference type="InterPro" id="IPR011583">
    <property type="entry name" value="Chitinase_II/V-like_cat"/>
</dbReference>
<evidence type="ECO:0000259" key="12">
    <source>
        <dbReference type="PROSITE" id="PS51910"/>
    </source>
</evidence>
<comment type="similarity">
    <text evidence="2">Belongs to the glycosyl hydrolase 18 family. Chitinase class II subfamily.</text>
</comment>
<feature type="domain" description="GH18" evidence="12">
    <location>
        <begin position="1"/>
        <end position="333"/>
    </location>
</feature>
<evidence type="ECO:0000313" key="14">
    <source>
        <dbReference type="RefSeq" id="XP_019639930.1"/>
    </source>
</evidence>
<evidence type="ECO:0000256" key="3">
    <source>
        <dbReference type="ARBA" id="ARBA00012729"/>
    </source>
</evidence>
<keyword evidence="9" id="KW-0119">Carbohydrate metabolism</keyword>
<evidence type="ECO:0000313" key="13">
    <source>
        <dbReference type="Proteomes" id="UP000515135"/>
    </source>
</evidence>
<dbReference type="AlphaFoldDB" id="A0A6P4ZFD4"/>
<dbReference type="GO" id="GO:0005576">
    <property type="term" value="C:extracellular region"/>
    <property type="evidence" value="ECO:0007669"/>
    <property type="project" value="InterPro"/>
</dbReference>
<feature type="domain" description="Chitin-binding type-2" evidence="11">
    <location>
        <begin position="347"/>
        <end position="403"/>
    </location>
</feature>
<dbReference type="Pfam" id="PF00704">
    <property type="entry name" value="Glyco_hydro_18"/>
    <property type="match status" value="1"/>
</dbReference>
<proteinExistence type="inferred from homology"/>
<evidence type="ECO:0000256" key="1">
    <source>
        <dbReference type="ARBA" id="ARBA00000822"/>
    </source>
</evidence>
<gene>
    <name evidence="14" type="primary">LOC109481780</name>
</gene>
<protein>
    <recommendedName>
        <fullName evidence="3">chitinase</fullName>
        <ecNumber evidence="3">3.2.1.14</ecNumber>
    </recommendedName>
</protein>
<comment type="catalytic activity">
    <reaction evidence="1">
        <text>Random endo-hydrolysis of N-acetyl-beta-D-glucosaminide (1-&gt;4)-beta-linkages in chitin and chitodextrins.</text>
        <dbReference type="EC" id="3.2.1.14"/>
    </reaction>
</comment>
<dbReference type="GO" id="GO:0006032">
    <property type="term" value="P:chitin catabolic process"/>
    <property type="evidence" value="ECO:0007669"/>
    <property type="project" value="UniProtKB-KW"/>
</dbReference>
<keyword evidence="13" id="KW-1185">Reference proteome</keyword>
<keyword evidence="9" id="KW-0624">Polysaccharide degradation</keyword>
<dbReference type="InterPro" id="IPR017853">
    <property type="entry name" value="GH"/>
</dbReference>
<keyword evidence="8 10" id="KW-0326">Glycosidase</keyword>
<dbReference type="Gene3D" id="2.170.140.10">
    <property type="entry name" value="Chitin binding domain"/>
    <property type="match status" value="1"/>
</dbReference>
<evidence type="ECO:0000256" key="9">
    <source>
        <dbReference type="ARBA" id="ARBA00023326"/>
    </source>
</evidence>
<evidence type="ECO:0000256" key="7">
    <source>
        <dbReference type="ARBA" id="ARBA00023157"/>
    </source>
</evidence>
<dbReference type="EC" id="3.2.1.14" evidence="3"/>
<dbReference type="PROSITE" id="PS50940">
    <property type="entry name" value="CHIT_BIND_II"/>
    <property type="match status" value="1"/>
</dbReference>
<dbReference type="SMART" id="SM00494">
    <property type="entry name" value="ChtBD2"/>
    <property type="match status" value="1"/>
</dbReference>
<dbReference type="SUPFAM" id="SSF51445">
    <property type="entry name" value="(Trans)glycosidases"/>
    <property type="match status" value="1"/>
</dbReference>
<sequence>MEGNQLVLDDNYDYEDFPEYERFNNLKTEHPGLKTILSVGGWDFGSKPFSDMASTPANRAEFVSSAVGFLRQWDFDGLDLDWEFPAQGKGSRRGDKAAFSSLVRELKQAFIAEGEAAGRAPLILTATVAGGEAIRKAYDIPEISEHLDFMNVMTYDFHGSWDRVTGLASPLYAARTERGQAARLNVAASIQQWLDGGAPAGKLNVGLGLYGRSFTLRNPRHHGLRAPSRGPGQPGQYTDEEGLLSYYEICRMLSRGATRVFDREQKGTYAYLGNQWVGYDDEESLTHKVNWLKEKSLGGWMVFSVDEDDASGQFCGGQRFPLLNALNSALGLPTVAATAAPPDTENGDFCSGRQNGYYADPGDCGKYYNCDRGVTYHEECWEDTLWNDELGDCDWEENVDCSEDWKR</sequence>
<dbReference type="SUPFAM" id="SSF57625">
    <property type="entry name" value="Invertebrate chitin-binding proteins"/>
    <property type="match status" value="1"/>
</dbReference>
<keyword evidence="7" id="KW-1015">Disulfide bond</keyword>
<dbReference type="Pfam" id="PF01607">
    <property type="entry name" value="CBM_14"/>
    <property type="match status" value="1"/>
</dbReference>
<evidence type="ECO:0000256" key="10">
    <source>
        <dbReference type="RuleBase" id="RU000489"/>
    </source>
</evidence>
<dbReference type="InterPro" id="IPR002557">
    <property type="entry name" value="Chitin-bd_dom"/>
</dbReference>
<dbReference type="GO" id="GO:0000272">
    <property type="term" value="P:polysaccharide catabolic process"/>
    <property type="evidence" value="ECO:0007669"/>
    <property type="project" value="UniProtKB-KW"/>
</dbReference>
<dbReference type="InterPro" id="IPR001223">
    <property type="entry name" value="Glyco_hydro18_cat"/>
</dbReference>
<dbReference type="RefSeq" id="XP_019639930.1">
    <property type="nucleotide sequence ID" value="XM_019784371.1"/>
</dbReference>
<dbReference type="Proteomes" id="UP000515135">
    <property type="component" value="Unplaced"/>
</dbReference>
<dbReference type="FunFam" id="3.10.50.10:FF:000001">
    <property type="entry name" value="Chitinase 3-like 1"/>
    <property type="match status" value="1"/>
</dbReference>
<dbReference type="PROSITE" id="PS51910">
    <property type="entry name" value="GH18_2"/>
    <property type="match status" value="1"/>
</dbReference>
<dbReference type="InterPro" id="IPR050314">
    <property type="entry name" value="Glycosyl_Hydrlase_18"/>
</dbReference>
<reference evidence="14" key="1">
    <citation type="submission" date="2025-08" db="UniProtKB">
        <authorList>
            <consortium name="RefSeq"/>
        </authorList>
    </citation>
    <scope>IDENTIFICATION</scope>
    <source>
        <tissue evidence="14">Gonad</tissue>
    </source>
</reference>
<dbReference type="GO" id="GO:0008061">
    <property type="term" value="F:chitin binding"/>
    <property type="evidence" value="ECO:0007669"/>
    <property type="project" value="UniProtKB-KW"/>
</dbReference>
<dbReference type="SMART" id="SM00636">
    <property type="entry name" value="Glyco_18"/>
    <property type="match status" value="1"/>
</dbReference>
<evidence type="ECO:0000256" key="5">
    <source>
        <dbReference type="ARBA" id="ARBA00022801"/>
    </source>
</evidence>
<dbReference type="InterPro" id="IPR001579">
    <property type="entry name" value="Glyco_hydro_18_chit_AS"/>
</dbReference>
<dbReference type="OrthoDB" id="76388at2759"/>
<dbReference type="PANTHER" id="PTHR11177">
    <property type="entry name" value="CHITINASE"/>
    <property type="match status" value="1"/>
</dbReference>
<keyword evidence="5 10" id="KW-0378">Hydrolase</keyword>
<dbReference type="PANTHER" id="PTHR11177:SF317">
    <property type="entry name" value="CHITINASE 12-RELATED"/>
    <property type="match status" value="1"/>
</dbReference>
<dbReference type="GO" id="GO:0008843">
    <property type="term" value="F:endochitinase activity"/>
    <property type="evidence" value="ECO:0007669"/>
    <property type="project" value="UniProtKB-EC"/>
</dbReference>
<dbReference type="GeneID" id="109481780"/>
<evidence type="ECO:0000259" key="11">
    <source>
        <dbReference type="PROSITE" id="PS50940"/>
    </source>
</evidence>
<organism evidence="13 14">
    <name type="scientific">Branchiostoma belcheri</name>
    <name type="common">Amphioxus</name>
    <dbReference type="NCBI Taxonomy" id="7741"/>
    <lineage>
        <taxon>Eukaryota</taxon>
        <taxon>Metazoa</taxon>
        <taxon>Chordata</taxon>
        <taxon>Cephalochordata</taxon>
        <taxon>Leptocardii</taxon>
        <taxon>Amphioxiformes</taxon>
        <taxon>Branchiostomatidae</taxon>
        <taxon>Branchiostoma</taxon>
    </lineage>
</organism>
<evidence type="ECO:0000256" key="8">
    <source>
        <dbReference type="ARBA" id="ARBA00023295"/>
    </source>
</evidence>
<dbReference type="InterPro" id="IPR036508">
    <property type="entry name" value="Chitin-bd_dom_sf"/>
</dbReference>
<name>A0A6P4ZFD4_BRABE</name>
<dbReference type="InterPro" id="IPR029070">
    <property type="entry name" value="Chitinase_insertion_sf"/>
</dbReference>
<dbReference type="SUPFAM" id="SSF54556">
    <property type="entry name" value="Chitinase insertion domain"/>
    <property type="match status" value="1"/>
</dbReference>
<accession>A0A6P4ZFD4</accession>
<dbReference type="Gene3D" id="3.20.20.80">
    <property type="entry name" value="Glycosidases"/>
    <property type="match status" value="1"/>
</dbReference>
<dbReference type="Gene3D" id="3.10.50.10">
    <property type="match status" value="1"/>
</dbReference>
<dbReference type="PROSITE" id="PS01095">
    <property type="entry name" value="GH18_1"/>
    <property type="match status" value="1"/>
</dbReference>
<evidence type="ECO:0000256" key="4">
    <source>
        <dbReference type="ARBA" id="ARBA00022669"/>
    </source>
</evidence>